<dbReference type="Gene3D" id="3.40.50.300">
    <property type="entry name" value="P-loop containing nucleotide triphosphate hydrolases"/>
    <property type="match status" value="1"/>
</dbReference>
<dbReference type="GO" id="GO:0043139">
    <property type="term" value="F:5'-3' DNA helicase activity"/>
    <property type="evidence" value="ECO:0007669"/>
    <property type="project" value="UniProtKB-EC"/>
</dbReference>
<reference evidence="4" key="1">
    <citation type="submission" date="2025-08" db="UniProtKB">
        <authorList>
            <consortium name="RefSeq"/>
        </authorList>
    </citation>
    <scope>IDENTIFICATION</scope>
</reference>
<protein>
    <recommendedName>
        <fullName evidence="1">ATP-dependent DNA helicase</fullName>
        <ecNumber evidence="1">5.6.2.3</ecNumber>
    </recommendedName>
</protein>
<dbReference type="GO" id="GO:0006281">
    <property type="term" value="P:DNA repair"/>
    <property type="evidence" value="ECO:0007669"/>
    <property type="project" value="UniProtKB-KW"/>
</dbReference>
<dbReference type="KEGG" id="osn:115231481"/>
<dbReference type="PANTHER" id="PTHR10492">
    <property type="match status" value="1"/>
</dbReference>
<keyword evidence="1" id="KW-0347">Helicase</keyword>
<comment type="cofactor">
    <cofactor evidence="1">
        <name>Mg(2+)</name>
        <dbReference type="ChEBI" id="CHEBI:18420"/>
    </cofactor>
</comment>
<dbReference type="InterPro" id="IPR027417">
    <property type="entry name" value="P-loop_NTPase"/>
</dbReference>
<accession>A0A6P7U7J8</accession>
<comment type="similarity">
    <text evidence="1">Belongs to the helicase family.</text>
</comment>
<dbReference type="PANTHER" id="PTHR10492:SF57">
    <property type="entry name" value="ATP-DEPENDENT DNA HELICASE"/>
    <property type="match status" value="1"/>
</dbReference>
<dbReference type="GO" id="GO:0016787">
    <property type="term" value="F:hydrolase activity"/>
    <property type="evidence" value="ECO:0007669"/>
    <property type="project" value="UniProtKB-KW"/>
</dbReference>
<feature type="domain" description="DNA helicase Pif1-like DEAD-box helicase" evidence="2">
    <location>
        <begin position="50"/>
        <end position="219"/>
    </location>
</feature>
<keyword evidence="1" id="KW-0067">ATP-binding</keyword>
<dbReference type="GO" id="GO:0006310">
    <property type="term" value="P:DNA recombination"/>
    <property type="evidence" value="ECO:0007669"/>
    <property type="project" value="UniProtKB-KW"/>
</dbReference>
<sequence>MATGGQRLDAYSLNSPDRNEDVCPNRLILRETFYNIHKLKQYIADNEPLLNSDQADVYNFVLGNINTRTGGIIFLNAPVGTGKTFLLNLLLAKLKHNGDFAIAVASPGIASTVLDGGRTAHSTFKLPFNVAHQENLTCHIIHSSDEATILNKYKLIVWDEVTMSYKCSLQALHTTMRDFRANNNILEGATLLLAGDFRQTMPIIPKGTLGAELNACFKKNLFFDCMPIETTHHQHEVNPGFVYSVIRFG</sequence>
<name>A0A6P7U7J8_9MOLL</name>
<evidence type="ECO:0000313" key="3">
    <source>
        <dbReference type="Proteomes" id="UP000515154"/>
    </source>
</evidence>
<dbReference type="Pfam" id="PF05970">
    <property type="entry name" value="PIF1"/>
    <property type="match status" value="1"/>
</dbReference>
<evidence type="ECO:0000256" key="1">
    <source>
        <dbReference type="RuleBase" id="RU363044"/>
    </source>
</evidence>
<comment type="catalytic activity">
    <reaction evidence="1">
        <text>ATP + H2O = ADP + phosphate + H(+)</text>
        <dbReference type="Rhea" id="RHEA:13065"/>
        <dbReference type="ChEBI" id="CHEBI:15377"/>
        <dbReference type="ChEBI" id="CHEBI:15378"/>
        <dbReference type="ChEBI" id="CHEBI:30616"/>
        <dbReference type="ChEBI" id="CHEBI:43474"/>
        <dbReference type="ChEBI" id="CHEBI:456216"/>
        <dbReference type="EC" id="5.6.2.3"/>
    </reaction>
</comment>
<evidence type="ECO:0000313" key="4">
    <source>
        <dbReference type="RefSeq" id="XP_029657357.1"/>
    </source>
</evidence>
<dbReference type="InterPro" id="IPR010285">
    <property type="entry name" value="DNA_helicase_pif1-like_DEAD"/>
</dbReference>
<dbReference type="Proteomes" id="UP000515154">
    <property type="component" value="Unplaced"/>
</dbReference>
<dbReference type="AlphaFoldDB" id="A0A6P7U7J8"/>
<gene>
    <name evidence="4" type="primary">LOC115231481</name>
</gene>
<keyword evidence="1" id="KW-0233">DNA recombination</keyword>
<keyword evidence="1" id="KW-0547">Nucleotide-binding</keyword>
<proteinExistence type="inferred from homology"/>
<keyword evidence="1" id="KW-0234">DNA repair</keyword>
<organism evidence="3 4">
    <name type="scientific">Octopus sinensis</name>
    <name type="common">East Asian common octopus</name>
    <dbReference type="NCBI Taxonomy" id="2607531"/>
    <lineage>
        <taxon>Eukaryota</taxon>
        <taxon>Metazoa</taxon>
        <taxon>Spiralia</taxon>
        <taxon>Lophotrochozoa</taxon>
        <taxon>Mollusca</taxon>
        <taxon>Cephalopoda</taxon>
        <taxon>Coleoidea</taxon>
        <taxon>Octopodiformes</taxon>
        <taxon>Octopoda</taxon>
        <taxon>Incirrata</taxon>
        <taxon>Octopodidae</taxon>
        <taxon>Octopus</taxon>
    </lineage>
</organism>
<keyword evidence="1" id="KW-0227">DNA damage</keyword>
<dbReference type="RefSeq" id="XP_029657357.1">
    <property type="nucleotide sequence ID" value="XM_029801497.1"/>
</dbReference>
<dbReference type="EC" id="5.6.2.3" evidence="1"/>
<evidence type="ECO:0000259" key="2">
    <source>
        <dbReference type="Pfam" id="PF05970"/>
    </source>
</evidence>
<keyword evidence="3" id="KW-1185">Reference proteome</keyword>
<dbReference type="SUPFAM" id="SSF52540">
    <property type="entry name" value="P-loop containing nucleoside triphosphate hydrolases"/>
    <property type="match status" value="1"/>
</dbReference>
<dbReference type="GO" id="GO:0000723">
    <property type="term" value="P:telomere maintenance"/>
    <property type="evidence" value="ECO:0007669"/>
    <property type="project" value="InterPro"/>
</dbReference>
<dbReference type="GO" id="GO:0005524">
    <property type="term" value="F:ATP binding"/>
    <property type="evidence" value="ECO:0007669"/>
    <property type="project" value="UniProtKB-KW"/>
</dbReference>
<keyword evidence="1" id="KW-0378">Hydrolase</keyword>